<dbReference type="NCBIfam" id="NF010042">
    <property type="entry name" value="PRK13517.1-2"/>
    <property type="match status" value="1"/>
</dbReference>
<evidence type="ECO:0000256" key="4">
    <source>
        <dbReference type="ARBA" id="ARBA00048819"/>
    </source>
</evidence>
<dbReference type="OrthoDB" id="9769628at2"/>
<dbReference type="Proteomes" id="UP000195981">
    <property type="component" value="Unassembled WGS sequence"/>
</dbReference>
<gene>
    <name evidence="6" type="ORF">FM110_04635</name>
</gene>
<comment type="function">
    <text evidence="5">ATP-dependent carboxylate-amine ligase which exhibits weak glutamate--cysteine ligase activity.</text>
</comment>
<dbReference type="Pfam" id="PF04107">
    <property type="entry name" value="GCS2"/>
    <property type="match status" value="1"/>
</dbReference>
<dbReference type="InterPro" id="IPR011793">
    <property type="entry name" value="YbdK"/>
</dbReference>
<keyword evidence="1 5" id="KW-0436">Ligase</keyword>
<dbReference type="AlphaFoldDB" id="A0A1X6WWZ7"/>
<accession>A0A1X6WWZ7</accession>
<proteinExistence type="inferred from homology"/>
<dbReference type="GO" id="GO:0005524">
    <property type="term" value="F:ATP binding"/>
    <property type="evidence" value="ECO:0007669"/>
    <property type="project" value="UniProtKB-KW"/>
</dbReference>
<evidence type="ECO:0000313" key="6">
    <source>
        <dbReference type="EMBL" id="SLM90179.1"/>
    </source>
</evidence>
<protein>
    <recommendedName>
        <fullName evidence="5">Putative glutamate--cysteine ligase 2</fullName>
        <ecNumber evidence="5">6.3.2.2</ecNumber>
    </recommendedName>
    <alternativeName>
        <fullName evidence="5">Gamma-glutamylcysteine synthetase 2</fullName>
        <shortName evidence="5">GCS 2</shortName>
        <shortName evidence="5">Gamma-GCS 2</shortName>
    </alternativeName>
</protein>
<keyword evidence="2 5" id="KW-0547">Nucleotide-binding</keyword>
<sequence>MPAPARIPVAPSARSTLGVEWELLLVDSDSGQTRQCAAAVLEAVRDAEAVHSPGVVGELLQNTVELVTGVCSSVGEARADLQASLDRVRAATASMRVDVTGAGTHPFSRWEEQQVTDAARYSTLIDRTQWWGRQMTIYGMHVHVGIESADKILPITNALLTEAATLLALSASSPYWQGEATRYASNRSLLFQQLPTAGLPYQFDAWEQYESYVQDMLTMGVIDTISEIRWDIRPVPAFGTIEVRVADAMPTLREVMAMTALVQCLVEDFSSRLDAGEGLPRFHPWQVAENKWRAARYGMDAILVVGADNAEELVTDHVRALLARLAPVAERLGCAAELADIALICDAGASYQRQLAVAAREGADGRDVVRHLVTETAQDRLLGPDGASLA</sequence>
<comment type="catalytic activity">
    <reaction evidence="4 5">
        <text>L-cysteine + L-glutamate + ATP = gamma-L-glutamyl-L-cysteine + ADP + phosphate + H(+)</text>
        <dbReference type="Rhea" id="RHEA:13285"/>
        <dbReference type="ChEBI" id="CHEBI:15378"/>
        <dbReference type="ChEBI" id="CHEBI:29985"/>
        <dbReference type="ChEBI" id="CHEBI:30616"/>
        <dbReference type="ChEBI" id="CHEBI:35235"/>
        <dbReference type="ChEBI" id="CHEBI:43474"/>
        <dbReference type="ChEBI" id="CHEBI:58173"/>
        <dbReference type="ChEBI" id="CHEBI:456216"/>
        <dbReference type="EC" id="6.3.2.2"/>
    </reaction>
</comment>
<dbReference type="NCBIfam" id="TIGR02050">
    <property type="entry name" value="gshA_cyan_rel"/>
    <property type="match status" value="1"/>
</dbReference>
<dbReference type="NCBIfam" id="NF010044">
    <property type="entry name" value="PRK13517.1-4"/>
    <property type="match status" value="1"/>
</dbReference>
<comment type="similarity">
    <text evidence="5">Belongs to the glutamate--cysteine ligase type 2 family. YbdK subfamily.</text>
</comment>
<evidence type="ECO:0000256" key="2">
    <source>
        <dbReference type="ARBA" id="ARBA00022741"/>
    </source>
</evidence>
<dbReference type="PANTHER" id="PTHR36510:SF1">
    <property type="entry name" value="GLUTAMATE--CYSTEINE LIGASE 2-RELATED"/>
    <property type="match status" value="1"/>
</dbReference>
<keyword evidence="3 5" id="KW-0067">ATP-binding</keyword>
<dbReference type="InterPro" id="IPR050141">
    <property type="entry name" value="GCL_type2/YbdK_subfam"/>
</dbReference>
<evidence type="ECO:0000256" key="1">
    <source>
        <dbReference type="ARBA" id="ARBA00022598"/>
    </source>
</evidence>
<dbReference type="RefSeq" id="WP_087103108.1">
    <property type="nucleotide sequence ID" value="NZ_FWFG01000045.1"/>
</dbReference>
<evidence type="ECO:0000256" key="3">
    <source>
        <dbReference type="ARBA" id="ARBA00022840"/>
    </source>
</evidence>
<dbReference type="InterPro" id="IPR006336">
    <property type="entry name" value="GCS2"/>
</dbReference>
<keyword evidence="7" id="KW-1185">Reference proteome</keyword>
<name>A0A1X6WWZ7_9MICO</name>
<dbReference type="InterPro" id="IPR014746">
    <property type="entry name" value="Gln_synth/guanido_kin_cat_dom"/>
</dbReference>
<dbReference type="Gene3D" id="3.30.590.20">
    <property type="match status" value="1"/>
</dbReference>
<dbReference type="GO" id="GO:0042398">
    <property type="term" value="P:modified amino acid biosynthetic process"/>
    <property type="evidence" value="ECO:0007669"/>
    <property type="project" value="InterPro"/>
</dbReference>
<evidence type="ECO:0000256" key="5">
    <source>
        <dbReference type="HAMAP-Rule" id="MF_01609"/>
    </source>
</evidence>
<reference evidence="6 7" key="1">
    <citation type="submission" date="2017-02" db="EMBL/GenBank/DDBJ databases">
        <authorList>
            <person name="Peterson S.W."/>
        </authorList>
    </citation>
    <scope>NUCLEOTIDE SEQUENCE [LARGE SCALE GENOMIC DNA]</scope>
    <source>
        <strain evidence="6 7">CIP104813</strain>
    </source>
</reference>
<dbReference type="GO" id="GO:0004357">
    <property type="term" value="F:glutamate-cysteine ligase activity"/>
    <property type="evidence" value="ECO:0007669"/>
    <property type="project" value="UniProtKB-EC"/>
</dbReference>
<dbReference type="SUPFAM" id="SSF55931">
    <property type="entry name" value="Glutamine synthetase/guanido kinase"/>
    <property type="match status" value="1"/>
</dbReference>
<dbReference type="EMBL" id="FWFG01000045">
    <property type="protein sequence ID" value="SLM90179.1"/>
    <property type="molecule type" value="Genomic_DNA"/>
</dbReference>
<dbReference type="HAMAP" id="MF_01609">
    <property type="entry name" value="Glu_cys_ligase_2"/>
    <property type="match status" value="1"/>
</dbReference>
<dbReference type="EC" id="6.3.2.2" evidence="5"/>
<evidence type="ECO:0000313" key="7">
    <source>
        <dbReference type="Proteomes" id="UP000195981"/>
    </source>
</evidence>
<dbReference type="NCBIfam" id="NF010043">
    <property type="entry name" value="PRK13517.1-3"/>
    <property type="match status" value="1"/>
</dbReference>
<dbReference type="PANTHER" id="PTHR36510">
    <property type="entry name" value="GLUTAMATE--CYSTEINE LIGASE 2-RELATED"/>
    <property type="match status" value="1"/>
</dbReference>
<organism evidence="6 7">
    <name type="scientific">Brachybacterium nesterenkovii</name>
    <dbReference type="NCBI Taxonomy" id="47847"/>
    <lineage>
        <taxon>Bacteria</taxon>
        <taxon>Bacillati</taxon>
        <taxon>Actinomycetota</taxon>
        <taxon>Actinomycetes</taxon>
        <taxon>Micrococcales</taxon>
        <taxon>Dermabacteraceae</taxon>
        <taxon>Brachybacterium</taxon>
    </lineage>
</organism>